<dbReference type="Proteomes" id="UP000715781">
    <property type="component" value="Unassembled WGS sequence"/>
</dbReference>
<name>A0A951UK84_9NOST</name>
<evidence type="ECO:0000313" key="2">
    <source>
        <dbReference type="Proteomes" id="UP000715781"/>
    </source>
</evidence>
<reference evidence="1" key="2">
    <citation type="journal article" date="2022" name="Microbiol. Resour. Announc.">
        <title>Metagenome Sequencing to Explore Phylogenomics of Terrestrial Cyanobacteria.</title>
        <authorList>
            <person name="Ward R.D."/>
            <person name="Stajich J.E."/>
            <person name="Johansen J.R."/>
            <person name="Huntemann M."/>
            <person name="Clum A."/>
            <person name="Foster B."/>
            <person name="Foster B."/>
            <person name="Roux S."/>
            <person name="Palaniappan K."/>
            <person name="Varghese N."/>
            <person name="Mukherjee S."/>
            <person name="Reddy T.B.K."/>
            <person name="Daum C."/>
            <person name="Copeland A."/>
            <person name="Chen I.A."/>
            <person name="Ivanova N.N."/>
            <person name="Kyrpides N.C."/>
            <person name="Shapiro N."/>
            <person name="Eloe-Fadrosh E.A."/>
            <person name="Pietrasiak N."/>
        </authorList>
    </citation>
    <scope>NUCLEOTIDE SEQUENCE</scope>
    <source>
        <strain evidence="1">JT2-VF2</strain>
    </source>
</reference>
<protein>
    <submittedName>
        <fullName evidence="1">Uncharacterized protein</fullName>
    </submittedName>
</protein>
<evidence type="ECO:0000313" key="1">
    <source>
        <dbReference type="EMBL" id="MBW4566089.1"/>
    </source>
</evidence>
<accession>A0A951UK84</accession>
<gene>
    <name evidence="1" type="ORF">KME32_34460</name>
</gene>
<comment type="caution">
    <text evidence="1">The sequence shown here is derived from an EMBL/GenBank/DDBJ whole genome shotgun (WGS) entry which is preliminary data.</text>
</comment>
<organism evidence="1 2">
    <name type="scientific">Mojavia pulchra JT2-VF2</name>
    <dbReference type="NCBI Taxonomy" id="287848"/>
    <lineage>
        <taxon>Bacteria</taxon>
        <taxon>Bacillati</taxon>
        <taxon>Cyanobacteriota</taxon>
        <taxon>Cyanophyceae</taxon>
        <taxon>Nostocales</taxon>
        <taxon>Nostocaceae</taxon>
    </lineage>
</organism>
<dbReference type="EMBL" id="JAHHHN010000059">
    <property type="protein sequence ID" value="MBW4566089.1"/>
    <property type="molecule type" value="Genomic_DNA"/>
</dbReference>
<dbReference type="AlphaFoldDB" id="A0A951UK84"/>
<sequence length="65" mass="7158">MSHPNLRTLIDAAQLILEEIAKHPDFKALDYQPDLTIVDAQTALSYLKCELESNQKSGVASESSV</sequence>
<reference evidence="1" key="1">
    <citation type="submission" date="2021-05" db="EMBL/GenBank/DDBJ databases">
        <authorList>
            <person name="Pietrasiak N."/>
            <person name="Ward R."/>
            <person name="Stajich J.E."/>
            <person name="Kurbessoian T."/>
        </authorList>
    </citation>
    <scope>NUCLEOTIDE SEQUENCE</scope>
    <source>
        <strain evidence="1">JT2-VF2</strain>
    </source>
</reference>
<proteinExistence type="predicted"/>